<dbReference type="Proteomes" id="UP000534186">
    <property type="component" value="Unassembled WGS sequence"/>
</dbReference>
<protein>
    <submittedName>
        <fullName evidence="2">Uncharacterized protein</fullName>
    </submittedName>
</protein>
<gene>
    <name evidence="2" type="ORF">HDF12_004562</name>
</gene>
<name>A0A7Y9NSM1_9BACT</name>
<evidence type="ECO:0000313" key="2">
    <source>
        <dbReference type="EMBL" id="NYF54140.1"/>
    </source>
</evidence>
<comment type="caution">
    <text evidence="2">The sequence shown here is derived from an EMBL/GenBank/DDBJ whole genome shotgun (WGS) entry which is preliminary data.</text>
</comment>
<proteinExistence type="predicted"/>
<dbReference type="EMBL" id="JACCCV010000003">
    <property type="protein sequence ID" value="NYF54140.1"/>
    <property type="molecule type" value="Genomic_DNA"/>
</dbReference>
<sequence length="67" mass="7538">MPQRSTSHKDRELSSSTENRGTGASRVIALIRLEEREAMGQLAGFHQYLEICATAQELVEKMLQFSV</sequence>
<feature type="region of interest" description="Disordered" evidence="1">
    <location>
        <begin position="1"/>
        <end position="21"/>
    </location>
</feature>
<organism evidence="2 3">
    <name type="scientific">Tunturiibacter lichenicola</name>
    <dbReference type="NCBI Taxonomy" id="2051959"/>
    <lineage>
        <taxon>Bacteria</taxon>
        <taxon>Pseudomonadati</taxon>
        <taxon>Acidobacteriota</taxon>
        <taxon>Terriglobia</taxon>
        <taxon>Terriglobales</taxon>
        <taxon>Acidobacteriaceae</taxon>
        <taxon>Tunturiibacter</taxon>
    </lineage>
</organism>
<dbReference type="AlphaFoldDB" id="A0A7Y9NSM1"/>
<accession>A0A7Y9NSM1</accession>
<evidence type="ECO:0000256" key="1">
    <source>
        <dbReference type="SAM" id="MobiDB-lite"/>
    </source>
</evidence>
<evidence type="ECO:0000313" key="3">
    <source>
        <dbReference type="Proteomes" id="UP000534186"/>
    </source>
</evidence>
<reference evidence="2 3" key="1">
    <citation type="submission" date="2020-07" db="EMBL/GenBank/DDBJ databases">
        <title>Genomic Encyclopedia of Type Strains, Phase IV (KMG-V): Genome sequencing to study the core and pangenomes of soil and plant-associated prokaryotes.</title>
        <authorList>
            <person name="Whitman W."/>
        </authorList>
    </citation>
    <scope>NUCLEOTIDE SEQUENCE [LARGE SCALE GENOMIC DNA]</scope>
    <source>
        <strain evidence="2 3">M8UP30</strain>
    </source>
</reference>